<accession>A0A9P8YDW3</accession>
<evidence type="ECO:0000313" key="1">
    <source>
        <dbReference type="EMBL" id="KAH7037533.1"/>
    </source>
</evidence>
<dbReference type="EMBL" id="JAGTJQ010000002">
    <property type="protein sequence ID" value="KAH7037533.1"/>
    <property type="molecule type" value="Genomic_DNA"/>
</dbReference>
<evidence type="ECO:0000313" key="2">
    <source>
        <dbReference type="Proteomes" id="UP000756346"/>
    </source>
</evidence>
<feature type="non-terminal residue" evidence="1">
    <location>
        <position position="1"/>
    </location>
</feature>
<organism evidence="1 2">
    <name type="scientific">Microdochium trichocladiopsis</name>
    <dbReference type="NCBI Taxonomy" id="1682393"/>
    <lineage>
        <taxon>Eukaryota</taxon>
        <taxon>Fungi</taxon>
        <taxon>Dikarya</taxon>
        <taxon>Ascomycota</taxon>
        <taxon>Pezizomycotina</taxon>
        <taxon>Sordariomycetes</taxon>
        <taxon>Xylariomycetidae</taxon>
        <taxon>Xylariales</taxon>
        <taxon>Microdochiaceae</taxon>
        <taxon>Microdochium</taxon>
    </lineage>
</organism>
<dbReference type="GeneID" id="70191990"/>
<sequence>MAPTLPRSETSHEPVAFCTAFTTQKSLRSRRMQGFYEEPLSRWLRHRATQSRCAHPFGVAQAVSPLGLGASQAKVDLEQRRAIRWSFGSMARWLTNPMQFLRFIALQHIYVLRVRLTWAGSDTRILQGKSVAELRTTDDRRRCKVGRNQEKRFTLDRVQSLPSDASSSALLTEFVHYAPKTCLEDPILPGFRSPLHYYHKTIEELVLGLPPSLADVDRYSTKLLQNHTSRRQLALAKHYGLHYPDIPQTTSHPGIKPAWRQQMAESKEEACRQRNTFIDIQSKPQLNFKSQLIIYESTQNE</sequence>
<gene>
    <name evidence="1" type="ORF">B0I36DRAFT_428147</name>
</gene>
<name>A0A9P8YDW3_9PEZI</name>
<keyword evidence="2" id="KW-1185">Reference proteome</keyword>
<proteinExistence type="predicted"/>
<dbReference type="RefSeq" id="XP_046016654.1">
    <property type="nucleotide sequence ID" value="XM_046162444.1"/>
</dbReference>
<comment type="caution">
    <text evidence="1">The sequence shown here is derived from an EMBL/GenBank/DDBJ whole genome shotgun (WGS) entry which is preliminary data.</text>
</comment>
<reference evidence="1" key="1">
    <citation type="journal article" date="2021" name="Nat. Commun.">
        <title>Genetic determinants of endophytism in the Arabidopsis root mycobiome.</title>
        <authorList>
            <person name="Mesny F."/>
            <person name="Miyauchi S."/>
            <person name="Thiergart T."/>
            <person name="Pickel B."/>
            <person name="Atanasova L."/>
            <person name="Karlsson M."/>
            <person name="Huettel B."/>
            <person name="Barry K.W."/>
            <person name="Haridas S."/>
            <person name="Chen C."/>
            <person name="Bauer D."/>
            <person name="Andreopoulos W."/>
            <person name="Pangilinan J."/>
            <person name="LaButti K."/>
            <person name="Riley R."/>
            <person name="Lipzen A."/>
            <person name="Clum A."/>
            <person name="Drula E."/>
            <person name="Henrissat B."/>
            <person name="Kohler A."/>
            <person name="Grigoriev I.V."/>
            <person name="Martin F.M."/>
            <person name="Hacquard S."/>
        </authorList>
    </citation>
    <scope>NUCLEOTIDE SEQUENCE</scope>
    <source>
        <strain evidence="1">MPI-CAGE-CH-0230</strain>
    </source>
</reference>
<dbReference type="AlphaFoldDB" id="A0A9P8YDW3"/>
<protein>
    <submittedName>
        <fullName evidence="1">Uncharacterized protein</fullName>
    </submittedName>
</protein>
<dbReference type="Proteomes" id="UP000756346">
    <property type="component" value="Unassembled WGS sequence"/>
</dbReference>